<dbReference type="InterPro" id="IPR049943">
    <property type="entry name" value="Ser_HO-MeTrfase-like"/>
</dbReference>
<dbReference type="GO" id="GO:0005829">
    <property type="term" value="C:cytosol"/>
    <property type="evidence" value="ECO:0007669"/>
    <property type="project" value="TreeGrafter"/>
</dbReference>
<dbReference type="SUPFAM" id="SSF53383">
    <property type="entry name" value="PLP-dependent transferases"/>
    <property type="match status" value="1"/>
</dbReference>
<comment type="subcellular location">
    <subcellularLocation>
        <location evidence="3">Cytoplasm</location>
    </subcellularLocation>
</comment>
<dbReference type="Gene3D" id="3.40.640.10">
    <property type="entry name" value="Type I PLP-dependent aspartate aminotransferase-like (Major domain)"/>
    <property type="match status" value="1"/>
</dbReference>
<dbReference type="Pfam" id="PF00464">
    <property type="entry name" value="SHMT"/>
    <property type="match status" value="1"/>
</dbReference>
<dbReference type="UniPathway" id="UPA00193"/>
<evidence type="ECO:0000259" key="5">
    <source>
        <dbReference type="Pfam" id="PF00464"/>
    </source>
</evidence>
<dbReference type="GO" id="GO:0032259">
    <property type="term" value="P:methylation"/>
    <property type="evidence" value="ECO:0007669"/>
    <property type="project" value="UniProtKB-KW"/>
</dbReference>
<dbReference type="InterPro" id="IPR015424">
    <property type="entry name" value="PyrdxlP-dep_Trfase"/>
</dbReference>
<dbReference type="EMBL" id="LSEF01000022">
    <property type="protein sequence ID" value="OAF19711.1"/>
    <property type="molecule type" value="Genomic_DNA"/>
</dbReference>
<dbReference type="Proteomes" id="UP000077173">
    <property type="component" value="Unassembled WGS sequence"/>
</dbReference>
<evidence type="ECO:0000256" key="4">
    <source>
        <dbReference type="PIRSR" id="PIRSR000412-50"/>
    </source>
</evidence>
<dbReference type="InterPro" id="IPR039429">
    <property type="entry name" value="SHMT-like_dom"/>
</dbReference>
<dbReference type="GO" id="GO:0030170">
    <property type="term" value="F:pyridoxal phosphate binding"/>
    <property type="evidence" value="ECO:0007669"/>
    <property type="project" value="UniProtKB-UniRule"/>
</dbReference>
<dbReference type="PANTHER" id="PTHR11680">
    <property type="entry name" value="SERINE HYDROXYMETHYLTRANSFERASE"/>
    <property type="match status" value="1"/>
</dbReference>
<accession>A0A176ZGA8</accession>
<comment type="subunit">
    <text evidence="3">Homodimer.</text>
</comment>
<dbReference type="PIRSF" id="PIRSF000412">
    <property type="entry name" value="SHMT"/>
    <property type="match status" value="1"/>
</dbReference>
<comment type="similarity">
    <text evidence="3">Belongs to the SHMT family.</text>
</comment>
<keyword evidence="7" id="KW-1185">Reference proteome</keyword>
<dbReference type="InterPro" id="IPR015421">
    <property type="entry name" value="PyrdxlP-dep_Trfase_major"/>
</dbReference>
<dbReference type="RefSeq" id="WP_063676522.1">
    <property type="nucleotide sequence ID" value="NZ_LSEF01000022.1"/>
</dbReference>
<feature type="binding site" evidence="3">
    <location>
        <begin position="137"/>
        <end position="139"/>
    </location>
    <ligand>
        <name>(6S)-5,6,7,8-tetrahydrofolate</name>
        <dbReference type="ChEBI" id="CHEBI:57453"/>
    </ligand>
</feature>
<evidence type="ECO:0000313" key="7">
    <source>
        <dbReference type="Proteomes" id="UP000077173"/>
    </source>
</evidence>
<dbReference type="HAMAP" id="MF_00051">
    <property type="entry name" value="SHMT"/>
    <property type="match status" value="1"/>
</dbReference>
<reference evidence="6 7" key="1">
    <citation type="submission" date="2016-02" db="EMBL/GenBank/DDBJ databases">
        <title>Draft genome sequence of the strain BR 10247T Bradyrhizobium neotropicale isolated from nodules of Centrolobium paraense.</title>
        <authorList>
            <person name="Simoes-Araujo J.L."/>
            <person name="Barauna A.C."/>
            <person name="Silva K."/>
            <person name="Zilli J.E."/>
        </authorList>
    </citation>
    <scope>NUCLEOTIDE SEQUENCE [LARGE SCALE GENOMIC DNA]</scope>
    <source>
        <strain evidence="6 7">BR 10247</strain>
    </source>
</reference>
<dbReference type="GO" id="GO:0019264">
    <property type="term" value="P:glycine biosynthetic process from serine"/>
    <property type="evidence" value="ECO:0007669"/>
    <property type="project" value="InterPro"/>
</dbReference>
<dbReference type="GO" id="GO:0035999">
    <property type="term" value="P:tetrahydrofolate interconversion"/>
    <property type="evidence" value="ECO:0007669"/>
    <property type="project" value="UniProtKB-UniRule"/>
</dbReference>
<organism evidence="6 7">
    <name type="scientific">Bradyrhizobium neotropicale</name>
    <dbReference type="NCBI Taxonomy" id="1497615"/>
    <lineage>
        <taxon>Bacteria</taxon>
        <taxon>Pseudomonadati</taxon>
        <taxon>Pseudomonadota</taxon>
        <taxon>Alphaproteobacteria</taxon>
        <taxon>Hyphomicrobiales</taxon>
        <taxon>Nitrobacteraceae</taxon>
        <taxon>Bradyrhizobium</taxon>
    </lineage>
</organism>
<evidence type="ECO:0000256" key="1">
    <source>
        <dbReference type="ARBA" id="ARBA00001933"/>
    </source>
</evidence>
<comment type="caution">
    <text evidence="3">Lacks conserved residue(s) required for the propagation of feature annotation.</text>
</comment>
<protein>
    <recommendedName>
        <fullName evidence="3">Probable serine hydroxymethyltransferase</fullName>
        <shortName evidence="3">SHMT</shortName>
        <shortName evidence="3">Serine methylase</shortName>
        <ecNumber evidence="3">2.1.2.1</ecNumber>
    </recommendedName>
</protein>
<dbReference type="CDD" id="cd00378">
    <property type="entry name" value="SHMT"/>
    <property type="match status" value="1"/>
</dbReference>
<keyword evidence="3 6" id="KW-0808">Transferase</keyword>
<evidence type="ECO:0000256" key="3">
    <source>
        <dbReference type="HAMAP-Rule" id="MF_00051"/>
    </source>
</evidence>
<dbReference type="Gene3D" id="3.90.1150.10">
    <property type="entry name" value="Aspartate Aminotransferase, domain 1"/>
    <property type="match status" value="1"/>
</dbReference>
<comment type="pathway">
    <text evidence="3">One-carbon metabolism; tetrahydrofolate interconversion.</text>
</comment>
<feature type="domain" description="Serine hydroxymethyltransferase-like" evidence="5">
    <location>
        <begin position="21"/>
        <end position="406"/>
    </location>
</feature>
<sequence length="466" mass="49625">MSAEALEDLDDFYRRCSTTLRSEDSELANLLRHEYFRQNNSLVLVAAAGLMDPSVMACTGSVLENITSEGYPDCRFHGGSETVDHIERLAIARAKTLFGAQYANVQPHSGTSANLAVMASLLSPGDKILGLDIRAGGHLSHGANASITGQYFTAIAYGLNAQGLIDYEQVRQLAQRHRPKLIVCGASAYPRRIDFARFRAIADTVGALLLADVSHIAGLIVAKQHPSPIDYAHVTTTSTYKQLNGPRGGLILAGRDAANLVTSGQEPLAQLLQRAVFPLCQGTPNFAAIAAKARALDIAASANFRALIARTVENAQALASELTRRGYSVVTGGTDTHMVLLDLRPTGLTGIAVERALESCGIISNRNTIPGDSNPPKIASGIRFGTNVLAQRGLGPNEMAHCAQLIETAINAMSSSSELTIEMRRRIGSEVLGLCQRFPLPGHVFASRTRDWAGSEAGLASENVSA</sequence>
<comment type="function">
    <text evidence="3">Catalyzes the reversible interconversion of serine and glycine with tetrahydrofolate (THF) serving as the one-carbon carrier. This reaction serves as the major source of one-carbon groups required for the biosynthesis of purines, thymidylate, methionine, and other important biomolecules.</text>
</comment>
<dbReference type="EC" id="2.1.2.1" evidence="3"/>
<name>A0A176ZGA8_9BRAD</name>
<keyword evidence="3" id="KW-0963">Cytoplasm</keyword>
<comment type="catalytic activity">
    <reaction evidence="3">
        <text>(6R)-5,10-methylene-5,6,7,8-tetrahydrofolate + glycine + H2O = (6S)-5,6,7,8-tetrahydrofolate + L-serine</text>
        <dbReference type="Rhea" id="RHEA:15481"/>
        <dbReference type="ChEBI" id="CHEBI:15377"/>
        <dbReference type="ChEBI" id="CHEBI:15636"/>
        <dbReference type="ChEBI" id="CHEBI:33384"/>
        <dbReference type="ChEBI" id="CHEBI:57305"/>
        <dbReference type="ChEBI" id="CHEBI:57453"/>
        <dbReference type="EC" id="2.1.2.1"/>
    </reaction>
</comment>
<dbReference type="AlphaFoldDB" id="A0A176ZGA8"/>
<keyword evidence="6" id="KW-0489">Methyltransferase</keyword>
<proteinExistence type="inferred from homology"/>
<dbReference type="InterPro" id="IPR001085">
    <property type="entry name" value="Ser_HO-MeTrfase"/>
</dbReference>
<keyword evidence="2 3" id="KW-0663">Pyridoxal phosphate</keyword>
<dbReference type="GO" id="GO:0008168">
    <property type="term" value="F:methyltransferase activity"/>
    <property type="evidence" value="ECO:0007669"/>
    <property type="project" value="UniProtKB-KW"/>
</dbReference>
<feature type="binding site" evidence="3">
    <location>
        <position position="266"/>
    </location>
    <ligand>
        <name>(6S)-5,6,7,8-tetrahydrofolate</name>
        <dbReference type="ChEBI" id="CHEBI:57453"/>
    </ligand>
</feature>
<evidence type="ECO:0000313" key="6">
    <source>
        <dbReference type="EMBL" id="OAF19711.1"/>
    </source>
</evidence>
<comment type="caution">
    <text evidence="6">The sequence shown here is derived from an EMBL/GenBank/DDBJ whole genome shotgun (WGS) entry which is preliminary data.</text>
</comment>
<dbReference type="NCBIfam" id="NF000586">
    <property type="entry name" value="PRK00011.1"/>
    <property type="match status" value="1"/>
</dbReference>
<dbReference type="PANTHER" id="PTHR11680:SF35">
    <property type="entry name" value="SERINE HYDROXYMETHYLTRANSFERASE 1"/>
    <property type="match status" value="1"/>
</dbReference>
<dbReference type="InterPro" id="IPR015422">
    <property type="entry name" value="PyrdxlP-dep_Trfase_small"/>
</dbReference>
<gene>
    <name evidence="3 6" type="primary">glyA</name>
    <name evidence="6" type="ORF">AXW67_35910</name>
</gene>
<keyword evidence="3" id="KW-0554">One-carbon metabolism</keyword>
<evidence type="ECO:0000256" key="2">
    <source>
        <dbReference type="ARBA" id="ARBA00022898"/>
    </source>
</evidence>
<comment type="cofactor">
    <cofactor evidence="1 3 4">
        <name>pyridoxal 5'-phosphate</name>
        <dbReference type="ChEBI" id="CHEBI:597326"/>
    </cofactor>
</comment>
<feature type="modified residue" description="N6-(pyridoxal phosphate)lysine" evidence="3 4">
    <location>
        <position position="241"/>
    </location>
</feature>
<dbReference type="GO" id="GO:0004372">
    <property type="term" value="F:glycine hydroxymethyltransferase activity"/>
    <property type="evidence" value="ECO:0007669"/>
    <property type="project" value="UniProtKB-EC"/>
</dbReference>